<protein>
    <submittedName>
        <fullName evidence="1">Uncharacterized protein</fullName>
    </submittedName>
</protein>
<proteinExistence type="predicted"/>
<keyword evidence="2" id="KW-1185">Reference proteome</keyword>
<accession>A0A133UY97</accession>
<name>A0A133UY97_9EURY</name>
<organism evidence="1 2">
    <name type="scientific">candidate division MSBL1 archaeon SCGC-AAA259M10</name>
    <dbReference type="NCBI Taxonomy" id="1698270"/>
    <lineage>
        <taxon>Archaea</taxon>
        <taxon>Methanobacteriati</taxon>
        <taxon>Methanobacteriota</taxon>
        <taxon>candidate division MSBL1</taxon>
    </lineage>
</organism>
<gene>
    <name evidence="1" type="ORF">AKJ40_03875</name>
</gene>
<comment type="caution">
    <text evidence="1">The sequence shown here is derived from an EMBL/GenBank/DDBJ whole genome shotgun (WGS) entry which is preliminary data.</text>
</comment>
<evidence type="ECO:0000313" key="1">
    <source>
        <dbReference type="EMBL" id="KXA99141.1"/>
    </source>
</evidence>
<sequence length="116" mass="12956">MVKVGVQDFPFNIPDMTGSLDLKDIWDSCPEKHRRTVDDTDLDDSEFVRGALISVLAGFLCKAAGVEPEPKQVERVTKDGKYRGRLLDRASSSALNVGNQLKGRRWMNEIATAFWG</sequence>
<evidence type="ECO:0000313" key="2">
    <source>
        <dbReference type="Proteomes" id="UP000070341"/>
    </source>
</evidence>
<dbReference type="AlphaFoldDB" id="A0A133UY97"/>
<reference evidence="1 2" key="1">
    <citation type="journal article" date="2016" name="Sci. Rep.">
        <title>Metabolic traits of an uncultured archaeal lineage -MSBL1- from brine pools of the Red Sea.</title>
        <authorList>
            <person name="Mwirichia R."/>
            <person name="Alam I."/>
            <person name="Rashid M."/>
            <person name="Vinu M."/>
            <person name="Ba-Alawi W."/>
            <person name="Anthony Kamau A."/>
            <person name="Kamanda Ngugi D."/>
            <person name="Goker M."/>
            <person name="Klenk H.P."/>
            <person name="Bajic V."/>
            <person name="Stingl U."/>
        </authorList>
    </citation>
    <scope>NUCLEOTIDE SEQUENCE [LARGE SCALE GENOMIC DNA]</scope>
    <source>
        <strain evidence="1">SCGC-AAA259M10</strain>
    </source>
</reference>
<dbReference type="Proteomes" id="UP000070341">
    <property type="component" value="Unassembled WGS sequence"/>
</dbReference>
<dbReference type="EMBL" id="LHXU01000072">
    <property type="protein sequence ID" value="KXA99141.1"/>
    <property type="molecule type" value="Genomic_DNA"/>
</dbReference>